<dbReference type="Gene3D" id="3.30.1490.480">
    <property type="entry name" value="Endolytic murein transglycosylase"/>
    <property type="match status" value="1"/>
</dbReference>
<dbReference type="Pfam" id="PF02618">
    <property type="entry name" value="YceG"/>
    <property type="match status" value="1"/>
</dbReference>
<evidence type="ECO:0000256" key="1">
    <source>
        <dbReference type="SAM" id="MobiDB-lite"/>
    </source>
</evidence>
<accession>A0A4V5Q128</accession>
<dbReference type="InterPro" id="IPR003770">
    <property type="entry name" value="MLTG-like"/>
</dbReference>
<dbReference type="Proteomes" id="UP000310541">
    <property type="component" value="Unassembled WGS sequence"/>
</dbReference>
<evidence type="ECO:0000313" key="2">
    <source>
        <dbReference type="EMBL" id="TKD68778.1"/>
    </source>
</evidence>
<name>A0A4V5Q128_9BACL</name>
<proteinExistence type="predicted"/>
<gene>
    <name evidence="2" type="ORF">FBF83_16390</name>
</gene>
<dbReference type="OrthoDB" id="2138957at2"/>
<evidence type="ECO:0000313" key="3">
    <source>
        <dbReference type="Proteomes" id="UP000310541"/>
    </source>
</evidence>
<feature type="compositionally biased region" description="Basic and acidic residues" evidence="1">
    <location>
        <begin position="66"/>
        <end position="90"/>
    </location>
</feature>
<comment type="caution">
    <text evidence="2">The sequence shown here is derived from an EMBL/GenBank/DDBJ whole genome shotgun (WGS) entry which is preliminary data.</text>
</comment>
<reference evidence="2 3" key="1">
    <citation type="submission" date="2019-04" db="EMBL/GenBank/DDBJ databases">
        <title>Genome sequence of Bacillus hwajinpoensis strain Y2.</title>
        <authorList>
            <person name="Fair J.L."/>
            <person name="Maclea K.S."/>
        </authorList>
    </citation>
    <scope>NUCLEOTIDE SEQUENCE [LARGE SCALE GENOMIC DNA]</scope>
    <source>
        <strain evidence="2 3">Y2</strain>
    </source>
</reference>
<feature type="region of interest" description="Disordered" evidence="1">
    <location>
        <begin position="66"/>
        <end position="99"/>
    </location>
</feature>
<dbReference type="RefSeq" id="WP_136948223.1">
    <property type="nucleotide sequence ID" value="NZ_SWFM01000005.1"/>
</dbReference>
<protein>
    <submittedName>
        <fullName evidence="2">Endolytic transglycosylase MltG</fullName>
    </submittedName>
</protein>
<dbReference type="EMBL" id="SWFM01000005">
    <property type="protein sequence ID" value="TKD68778.1"/>
    <property type="molecule type" value="Genomic_DNA"/>
</dbReference>
<sequence length="162" mass="18216">MSKQEAKGIAAGLLFAAILLTAYYFMFSQATAEEGNQLTDAAVEQHLKENGMVMVKKEEYDSLKVDQQKVTADKQEHEEKVSEEEKKEEAESNQPKKVSFTIDEGMTSLEVAQSLADQKLVKKSDDFIDTLQDKDKETAVQPGKYELRTDMSASEIIDEITR</sequence>
<organism evidence="2 3">
    <name type="scientific">Guptibacillus hwajinpoensis</name>
    <dbReference type="NCBI Taxonomy" id="208199"/>
    <lineage>
        <taxon>Bacteria</taxon>
        <taxon>Bacillati</taxon>
        <taxon>Bacillota</taxon>
        <taxon>Bacilli</taxon>
        <taxon>Bacillales</taxon>
        <taxon>Guptibacillaceae</taxon>
        <taxon>Guptibacillus</taxon>
    </lineage>
</organism>
<dbReference type="AlphaFoldDB" id="A0A4V5Q128"/>